<protein>
    <submittedName>
        <fullName evidence="7">RDD family protein N-terminal domain protein</fullName>
    </submittedName>
</protein>
<organism evidence="7 8">
    <name type="scientific">Candidatus Bandiella euplotis</name>
    <dbReference type="NCBI Taxonomy" id="1664265"/>
    <lineage>
        <taxon>Bacteria</taxon>
        <taxon>Pseudomonadati</taxon>
        <taxon>Pseudomonadota</taxon>
        <taxon>Alphaproteobacteria</taxon>
        <taxon>Rickettsiales</taxon>
        <taxon>Candidatus Midichloriaceae</taxon>
        <taxon>Candidatus Bandiella</taxon>
    </lineage>
</organism>
<dbReference type="InterPro" id="IPR010432">
    <property type="entry name" value="RDD"/>
</dbReference>
<evidence type="ECO:0000256" key="3">
    <source>
        <dbReference type="ARBA" id="ARBA00022989"/>
    </source>
</evidence>
<evidence type="ECO:0000313" key="8">
    <source>
        <dbReference type="Proteomes" id="UP001327219"/>
    </source>
</evidence>
<sequence>MTKINYIYATFERKIIAFGIDVILITIILFPISNLLTILFFGPENTPVVEATQSLSQAKNIDFWMFISTMFKVAGSTKNLIIQFILLVCVLTYFMSFWVKMGASVGKLIMRCKIVDADTYQAITTKQAVKRMLGHFLKGVLP</sequence>
<feature type="transmembrane region" description="Helical" evidence="5">
    <location>
        <begin position="15"/>
        <end position="41"/>
    </location>
</feature>
<feature type="transmembrane region" description="Helical" evidence="5">
    <location>
        <begin position="80"/>
        <end position="99"/>
    </location>
</feature>
<accession>A0ABZ0UQZ9</accession>
<keyword evidence="4 5" id="KW-0472">Membrane</keyword>
<keyword evidence="8" id="KW-1185">Reference proteome</keyword>
<name>A0ABZ0UQZ9_9RICK</name>
<proteinExistence type="predicted"/>
<gene>
    <name evidence="7" type="ORF">Bandiella_00569</name>
</gene>
<evidence type="ECO:0000259" key="6">
    <source>
        <dbReference type="Pfam" id="PF06271"/>
    </source>
</evidence>
<keyword evidence="3 5" id="KW-1133">Transmembrane helix</keyword>
<dbReference type="Pfam" id="PF06271">
    <property type="entry name" value="RDD"/>
    <property type="match status" value="1"/>
</dbReference>
<evidence type="ECO:0000256" key="4">
    <source>
        <dbReference type="ARBA" id="ARBA00023136"/>
    </source>
</evidence>
<dbReference type="EMBL" id="CP110820">
    <property type="protein sequence ID" value="WPX96455.1"/>
    <property type="molecule type" value="Genomic_DNA"/>
</dbReference>
<evidence type="ECO:0000256" key="2">
    <source>
        <dbReference type="ARBA" id="ARBA00022692"/>
    </source>
</evidence>
<feature type="domain" description="RDD" evidence="6">
    <location>
        <begin position="8"/>
        <end position="133"/>
    </location>
</feature>
<reference evidence="7 8" key="1">
    <citation type="submission" date="2022-11" db="EMBL/GenBank/DDBJ databases">
        <title>Host association and intracellularity evolved multiple times independently in the Rickettsiales.</title>
        <authorList>
            <person name="Castelli M."/>
            <person name="Nardi T."/>
            <person name="Gammuto L."/>
            <person name="Bellinzona G."/>
            <person name="Sabaneyeva E."/>
            <person name="Potekhin A."/>
            <person name="Serra V."/>
            <person name="Petroni G."/>
            <person name="Sassera D."/>
        </authorList>
    </citation>
    <scope>NUCLEOTIDE SEQUENCE [LARGE SCALE GENOMIC DNA]</scope>
    <source>
        <strain evidence="7 8">NDG2</strain>
    </source>
</reference>
<evidence type="ECO:0000256" key="5">
    <source>
        <dbReference type="SAM" id="Phobius"/>
    </source>
</evidence>
<comment type="subcellular location">
    <subcellularLocation>
        <location evidence="1">Membrane</location>
        <topology evidence="1">Multi-pass membrane protein</topology>
    </subcellularLocation>
</comment>
<keyword evidence="2 5" id="KW-0812">Transmembrane</keyword>
<dbReference type="Proteomes" id="UP001327219">
    <property type="component" value="Chromosome"/>
</dbReference>
<evidence type="ECO:0000313" key="7">
    <source>
        <dbReference type="EMBL" id="WPX96455.1"/>
    </source>
</evidence>
<dbReference type="RefSeq" id="WP_407651261.1">
    <property type="nucleotide sequence ID" value="NZ_CP110820.1"/>
</dbReference>
<evidence type="ECO:0000256" key="1">
    <source>
        <dbReference type="ARBA" id="ARBA00004141"/>
    </source>
</evidence>